<evidence type="ECO:0000256" key="2">
    <source>
        <dbReference type="ARBA" id="ARBA00022801"/>
    </source>
</evidence>
<keyword evidence="6" id="KW-1185">Reference proteome</keyword>
<evidence type="ECO:0000313" key="6">
    <source>
        <dbReference type="Proteomes" id="UP001595765"/>
    </source>
</evidence>
<gene>
    <name evidence="5" type="ORF">ACFO3J_31910</name>
</gene>
<feature type="domain" description="LysM" evidence="4">
    <location>
        <begin position="229"/>
        <end position="278"/>
    </location>
</feature>
<protein>
    <submittedName>
        <fullName evidence="5">Transglycosylase family protein</fullName>
    </submittedName>
</protein>
<dbReference type="Proteomes" id="UP001595765">
    <property type="component" value="Unassembled WGS sequence"/>
</dbReference>
<evidence type="ECO:0000256" key="1">
    <source>
        <dbReference type="ARBA" id="ARBA00010830"/>
    </source>
</evidence>
<dbReference type="Gene3D" id="3.10.350.10">
    <property type="entry name" value="LysM domain"/>
    <property type="match status" value="1"/>
</dbReference>
<feature type="compositionally biased region" description="Low complexity" evidence="3">
    <location>
        <begin position="17"/>
        <end position="68"/>
    </location>
</feature>
<dbReference type="RefSeq" id="WP_386437000.1">
    <property type="nucleotide sequence ID" value="NZ_JBHSBB010000034.1"/>
</dbReference>
<evidence type="ECO:0000259" key="4">
    <source>
        <dbReference type="PROSITE" id="PS51782"/>
    </source>
</evidence>
<evidence type="ECO:0000313" key="5">
    <source>
        <dbReference type="EMBL" id="MFC4036031.1"/>
    </source>
</evidence>
<keyword evidence="2" id="KW-0378">Hydrolase</keyword>
<accession>A0ABV8I1U5</accession>
<dbReference type="InterPro" id="IPR010618">
    <property type="entry name" value="RPF"/>
</dbReference>
<dbReference type="Pfam" id="PF06737">
    <property type="entry name" value="Transglycosylas"/>
    <property type="match status" value="1"/>
</dbReference>
<dbReference type="InterPro" id="IPR023346">
    <property type="entry name" value="Lysozyme-like_dom_sf"/>
</dbReference>
<dbReference type="Gene3D" id="1.10.530.10">
    <property type="match status" value="1"/>
</dbReference>
<dbReference type="InterPro" id="IPR018392">
    <property type="entry name" value="LysM"/>
</dbReference>
<organism evidence="5 6">
    <name type="scientific">Streptomyces polygonati</name>
    <dbReference type="NCBI Taxonomy" id="1617087"/>
    <lineage>
        <taxon>Bacteria</taxon>
        <taxon>Bacillati</taxon>
        <taxon>Actinomycetota</taxon>
        <taxon>Actinomycetes</taxon>
        <taxon>Kitasatosporales</taxon>
        <taxon>Streptomycetaceae</taxon>
        <taxon>Streptomyces</taxon>
    </lineage>
</organism>
<sequence>MIELSNYRQSDTDGHPAAGDRTTADRPTAATTGAPTTSAARTGAATTGARTEDAPTTGAGPAPARTRAVRTAGARAAAALAALGTVALLPLTAAQPARAAGPQRIAPAPARAVEAAPIARTAQDALLRTGPRAAVRRVVSRGRSVWDDIARCESGGDWHINTGNGYYGGLQFIQGTWEAFGGLRYARRADLATPEQQIAVAETLVRAQGWGAWPACSRGITPADHTPRHVHTVRSGETLSGIAQDLGVDGGWPRLYRMNKAAIGPDPNRLRTGVVLTLS</sequence>
<comment type="caution">
    <text evidence="5">The sequence shown here is derived from an EMBL/GenBank/DDBJ whole genome shotgun (WGS) entry which is preliminary data.</text>
</comment>
<reference evidence="6" key="1">
    <citation type="journal article" date="2019" name="Int. J. Syst. Evol. Microbiol.">
        <title>The Global Catalogue of Microorganisms (GCM) 10K type strain sequencing project: providing services to taxonomists for standard genome sequencing and annotation.</title>
        <authorList>
            <consortium name="The Broad Institute Genomics Platform"/>
            <consortium name="The Broad Institute Genome Sequencing Center for Infectious Disease"/>
            <person name="Wu L."/>
            <person name="Ma J."/>
        </authorList>
    </citation>
    <scope>NUCLEOTIDE SEQUENCE [LARGE SCALE GENOMIC DNA]</scope>
    <source>
        <strain evidence="6">CGMCC 4.7237</strain>
    </source>
</reference>
<dbReference type="InterPro" id="IPR036779">
    <property type="entry name" value="LysM_dom_sf"/>
</dbReference>
<dbReference type="EMBL" id="JBHSBB010000034">
    <property type="protein sequence ID" value="MFC4036031.1"/>
    <property type="molecule type" value="Genomic_DNA"/>
</dbReference>
<dbReference type="PROSITE" id="PS51782">
    <property type="entry name" value="LYSM"/>
    <property type="match status" value="1"/>
</dbReference>
<dbReference type="SMART" id="SM00257">
    <property type="entry name" value="LysM"/>
    <property type="match status" value="1"/>
</dbReference>
<evidence type="ECO:0000256" key="3">
    <source>
        <dbReference type="SAM" id="MobiDB-lite"/>
    </source>
</evidence>
<name>A0ABV8I1U5_9ACTN</name>
<dbReference type="CDD" id="cd00118">
    <property type="entry name" value="LysM"/>
    <property type="match status" value="1"/>
</dbReference>
<dbReference type="CDD" id="cd13925">
    <property type="entry name" value="RPF"/>
    <property type="match status" value="1"/>
</dbReference>
<comment type="similarity">
    <text evidence="1">Belongs to the transglycosylase family. Rpf subfamily.</text>
</comment>
<feature type="region of interest" description="Disordered" evidence="3">
    <location>
        <begin position="1"/>
        <end position="68"/>
    </location>
</feature>
<dbReference type="SUPFAM" id="SSF54106">
    <property type="entry name" value="LysM domain"/>
    <property type="match status" value="1"/>
</dbReference>
<proteinExistence type="inferred from homology"/>
<dbReference type="SUPFAM" id="SSF53955">
    <property type="entry name" value="Lysozyme-like"/>
    <property type="match status" value="1"/>
</dbReference>